<accession>A0A9K3D8J3</accession>
<sequence length="200" mass="21469">MVLDGVGVIACPDPLYTPSVPMPMDTFAVYDLPPAHLLRQWNPSQGIGMVAVFDVETVCVSRLNRPSAGAAAFSPAFRQPPERGDVVEFCLLPAGDEEGEGTTLVADDIAVLVASSGCSEMDYIEGQQYHGMVYSMAAEEGFGFIKTCGVTGRHGKSFGRLSQGLEVYYRTESLIQPSALPLAKGSLCSFTAHYVQNRPQ</sequence>
<evidence type="ECO:0000313" key="2">
    <source>
        <dbReference type="Proteomes" id="UP000265618"/>
    </source>
</evidence>
<comment type="caution">
    <text evidence="1">The sequence shown here is derived from an EMBL/GenBank/DDBJ whole genome shotgun (WGS) entry which is preliminary data.</text>
</comment>
<feature type="non-terminal residue" evidence="1">
    <location>
        <position position="1"/>
    </location>
</feature>
<name>A0A9K3D8J3_9EUKA</name>
<dbReference type="AlphaFoldDB" id="A0A9K3D8J3"/>
<dbReference type="Proteomes" id="UP000265618">
    <property type="component" value="Unassembled WGS sequence"/>
</dbReference>
<dbReference type="EMBL" id="BDIP01006790">
    <property type="protein sequence ID" value="GIQ90871.1"/>
    <property type="molecule type" value="Genomic_DNA"/>
</dbReference>
<keyword evidence="2" id="KW-1185">Reference proteome</keyword>
<reference evidence="1 2" key="1">
    <citation type="journal article" date="2018" name="PLoS ONE">
        <title>The draft genome of Kipferlia bialata reveals reductive genome evolution in fornicate parasites.</title>
        <authorList>
            <person name="Tanifuji G."/>
            <person name="Takabayashi S."/>
            <person name="Kume K."/>
            <person name="Takagi M."/>
            <person name="Nakayama T."/>
            <person name="Kamikawa R."/>
            <person name="Inagaki Y."/>
            <person name="Hashimoto T."/>
        </authorList>
    </citation>
    <scope>NUCLEOTIDE SEQUENCE [LARGE SCALE GENOMIC DNA]</scope>
    <source>
        <strain evidence="1">NY0173</strain>
    </source>
</reference>
<gene>
    <name evidence="1" type="ORF">KIPB_013835</name>
</gene>
<evidence type="ECO:0000313" key="1">
    <source>
        <dbReference type="EMBL" id="GIQ90871.1"/>
    </source>
</evidence>
<organism evidence="1 2">
    <name type="scientific">Kipferlia bialata</name>
    <dbReference type="NCBI Taxonomy" id="797122"/>
    <lineage>
        <taxon>Eukaryota</taxon>
        <taxon>Metamonada</taxon>
        <taxon>Carpediemonas-like organisms</taxon>
        <taxon>Kipferlia</taxon>
    </lineage>
</organism>
<proteinExistence type="predicted"/>
<protein>
    <submittedName>
        <fullName evidence="1">Uncharacterized protein</fullName>
    </submittedName>
</protein>